<evidence type="ECO:0000256" key="2">
    <source>
        <dbReference type="ARBA" id="ARBA00022723"/>
    </source>
</evidence>
<dbReference type="OrthoDB" id="686198at2759"/>
<dbReference type="STRING" id="3476.A0A2P5C7G0"/>
<dbReference type="Pfam" id="PF12776">
    <property type="entry name" value="Myb_DNA-bind_3"/>
    <property type="match status" value="1"/>
</dbReference>
<evidence type="ECO:0000313" key="10">
    <source>
        <dbReference type="Proteomes" id="UP000237105"/>
    </source>
</evidence>
<feature type="domain" description="DPH-type MB" evidence="8">
    <location>
        <begin position="192"/>
        <end position="248"/>
    </location>
</feature>
<evidence type="ECO:0000256" key="7">
    <source>
        <dbReference type="ARBA" id="ARBA00048125"/>
    </source>
</evidence>
<keyword evidence="10" id="KW-1185">Reference proteome</keyword>
<evidence type="ECO:0000256" key="6">
    <source>
        <dbReference type="ARBA" id="ARBA00041070"/>
    </source>
</evidence>
<comment type="pathway">
    <text evidence="1">Protein modification; peptidyl-diphthamide biosynthesis.</text>
</comment>
<dbReference type="Proteomes" id="UP000237105">
    <property type="component" value="Unassembled WGS sequence"/>
</dbReference>
<gene>
    <name evidence="9" type="ORF">PanWU01x14_177080</name>
</gene>
<dbReference type="InterPro" id="IPR036671">
    <property type="entry name" value="DPH_MB_sf"/>
</dbReference>
<proteinExistence type="inferred from homology"/>
<dbReference type="GO" id="GO:0017183">
    <property type="term" value="P:protein histidyl modification to diphthamide"/>
    <property type="evidence" value="ECO:0007669"/>
    <property type="project" value="InterPro"/>
</dbReference>
<dbReference type="PANTHER" id="PTHR21454:SF31">
    <property type="entry name" value="DIPHTHAMIDE BIOSYNTHESIS PROTEIN 3"/>
    <property type="match status" value="1"/>
</dbReference>
<comment type="caution">
    <text evidence="9">The sequence shown here is derived from an EMBL/GenBank/DDBJ whole genome shotgun (WGS) entry which is preliminary data.</text>
</comment>
<comment type="catalytic activity">
    <reaction evidence="5">
        <text>[3Fe-4S](1+)-[protein] + Fe(2+)-[Dph3] = [3Fe-4S](0)-[protein] + Fe(3+)-[Dph3]</text>
        <dbReference type="Rhea" id="RHEA:71235"/>
        <dbReference type="Rhea" id="RHEA-COMP:17996"/>
        <dbReference type="Rhea" id="RHEA-COMP:17997"/>
        <dbReference type="Rhea" id="RHEA-COMP:18002"/>
        <dbReference type="Rhea" id="RHEA-COMP:18003"/>
        <dbReference type="ChEBI" id="CHEBI:29033"/>
        <dbReference type="ChEBI" id="CHEBI:29034"/>
        <dbReference type="ChEBI" id="CHEBI:33751"/>
        <dbReference type="ChEBI" id="CHEBI:47402"/>
        <dbReference type="ChEBI" id="CHEBI:83228"/>
    </reaction>
</comment>
<dbReference type="Pfam" id="PF05207">
    <property type="entry name" value="Zn_ribbon_CSL"/>
    <property type="match status" value="1"/>
</dbReference>
<dbReference type="PANTHER" id="PTHR21454">
    <property type="entry name" value="DPH3 HOMOLOG-RELATED"/>
    <property type="match status" value="1"/>
</dbReference>
<keyword evidence="2" id="KW-0479">Metal-binding</keyword>
<dbReference type="SUPFAM" id="SSF144217">
    <property type="entry name" value="CSL zinc finger"/>
    <property type="match status" value="1"/>
</dbReference>
<evidence type="ECO:0000256" key="1">
    <source>
        <dbReference type="ARBA" id="ARBA00005156"/>
    </source>
</evidence>
<comment type="similarity">
    <text evidence="4">Belongs to the DPH3 family.</text>
</comment>
<protein>
    <recommendedName>
        <fullName evidence="6">Diphthamide biosynthesis protein 3</fullName>
    </recommendedName>
</protein>
<evidence type="ECO:0000256" key="5">
    <source>
        <dbReference type="ARBA" id="ARBA00036267"/>
    </source>
</evidence>
<organism evidence="9 10">
    <name type="scientific">Parasponia andersonii</name>
    <name type="common">Sponia andersonii</name>
    <dbReference type="NCBI Taxonomy" id="3476"/>
    <lineage>
        <taxon>Eukaryota</taxon>
        <taxon>Viridiplantae</taxon>
        <taxon>Streptophyta</taxon>
        <taxon>Embryophyta</taxon>
        <taxon>Tracheophyta</taxon>
        <taxon>Spermatophyta</taxon>
        <taxon>Magnoliopsida</taxon>
        <taxon>eudicotyledons</taxon>
        <taxon>Gunneridae</taxon>
        <taxon>Pentapetalae</taxon>
        <taxon>rosids</taxon>
        <taxon>fabids</taxon>
        <taxon>Rosales</taxon>
        <taxon>Cannabaceae</taxon>
        <taxon>Parasponia</taxon>
    </lineage>
</organism>
<keyword evidence="3" id="KW-0408">Iron</keyword>
<dbReference type="GO" id="GO:0046872">
    <property type="term" value="F:metal ion binding"/>
    <property type="evidence" value="ECO:0007669"/>
    <property type="project" value="UniProtKB-KW"/>
</dbReference>
<sequence>MCITAGYVCRIPPLPSTKLEARLILFLLFHRRAPAIDKLDSIYSSTTGLFNSLINTRAAVLIVVVPNSDSFGTKANISPSSQVESYFIDLLHEEAKKCLQTSTLDKKTWNAIDNAIFSRYGMRYTVPKLKSKDNRLRKNYPEFSELLSQTGMGWDPTTKTVLAIEEVWEAYLKELNQKVTVASRGGEEETMSYDDVEIEDMEWNEELKAYTYPCPCGDLFQITKEDLGLGEEIARCPSCSLYITVIYNIEDFSTQFGQRTNKAIDPSKQNPIIVA</sequence>
<evidence type="ECO:0000256" key="3">
    <source>
        <dbReference type="ARBA" id="ARBA00023004"/>
    </source>
</evidence>
<dbReference type="PROSITE" id="PS51074">
    <property type="entry name" value="DPH_MB"/>
    <property type="match status" value="1"/>
</dbReference>
<dbReference type="FunFam" id="3.10.660.10:FF:000001">
    <property type="entry name" value="Diphthamide biosynthesis 3"/>
    <property type="match status" value="1"/>
</dbReference>
<dbReference type="EMBL" id="JXTB01000164">
    <property type="protein sequence ID" value="PON56978.1"/>
    <property type="molecule type" value="Genomic_DNA"/>
</dbReference>
<evidence type="ECO:0000256" key="4">
    <source>
        <dbReference type="ARBA" id="ARBA00024032"/>
    </source>
</evidence>
<dbReference type="InterPro" id="IPR024752">
    <property type="entry name" value="Myb/SANT-like_dom"/>
</dbReference>
<comment type="catalytic activity">
    <reaction evidence="7">
        <text>2 [3Fe-4S](0)-[protein] + 2 Fe(2+)-[Dph3] + NADH = 2 [4Fe-4S](1+)-[protein] + 2 [Dph3] + NAD(+) + H(+)</text>
        <dbReference type="Rhea" id="RHEA:71239"/>
        <dbReference type="Rhea" id="RHEA-COMP:17997"/>
        <dbReference type="Rhea" id="RHEA-COMP:17998"/>
        <dbReference type="Rhea" id="RHEA-COMP:18001"/>
        <dbReference type="Rhea" id="RHEA-COMP:18002"/>
        <dbReference type="ChEBI" id="CHEBI:15378"/>
        <dbReference type="ChEBI" id="CHEBI:29033"/>
        <dbReference type="ChEBI" id="CHEBI:33723"/>
        <dbReference type="ChEBI" id="CHEBI:47402"/>
        <dbReference type="ChEBI" id="CHEBI:57540"/>
        <dbReference type="ChEBI" id="CHEBI:57945"/>
        <dbReference type="ChEBI" id="CHEBI:83228"/>
    </reaction>
</comment>
<dbReference type="GO" id="GO:0005829">
    <property type="term" value="C:cytosol"/>
    <property type="evidence" value="ECO:0007669"/>
    <property type="project" value="TreeGrafter"/>
</dbReference>
<dbReference type="AlphaFoldDB" id="A0A2P5C7G0"/>
<reference evidence="10" key="1">
    <citation type="submission" date="2016-06" db="EMBL/GenBank/DDBJ databases">
        <title>Parallel loss of symbiosis genes in relatives of nitrogen-fixing non-legume Parasponia.</title>
        <authorList>
            <person name="Van Velzen R."/>
            <person name="Holmer R."/>
            <person name="Bu F."/>
            <person name="Rutten L."/>
            <person name="Van Zeijl A."/>
            <person name="Liu W."/>
            <person name="Santuari L."/>
            <person name="Cao Q."/>
            <person name="Sharma T."/>
            <person name="Shen D."/>
            <person name="Roswanjaya Y."/>
            <person name="Wardhani T."/>
            <person name="Kalhor M.S."/>
            <person name="Jansen J."/>
            <person name="Van den Hoogen J."/>
            <person name="Gungor B."/>
            <person name="Hartog M."/>
            <person name="Hontelez J."/>
            <person name="Verver J."/>
            <person name="Yang W.-C."/>
            <person name="Schijlen E."/>
            <person name="Repin R."/>
            <person name="Schilthuizen M."/>
            <person name="Schranz E."/>
            <person name="Heidstra R."/>
            <person name="Miyata K."/>
            <person name="Fedorova E."/>
            <person name="Kohlen W."/>
            <person name="Bisseling T."/>
            <person name="Smit S."/>
            <person name="Geurts R."/>
        </authorList>
    </citation>
    <scope>NUCLEOTIDE SEQUENCE [LARGE SCALE GENOMIC DNA]</scope>
    <source>
        <strain evidence="10">cv. WU1-14</strain>
    </source>
</reference>
<evidence type="ECO:0000313" key="9">
    <source>
        <dbReference type="EMBL" id="PON56978.1"/>
    </source>
</evidence>
<dbReference type="Gene3D" id="3.10.660.10">
    <property type="entry name" value="DPH Zinc finger"/>
    <property type="match status" value="1"/>
</dbReference>
<dbReference type="InterPro" id="IPR044248">
    <property type="entry name" value="DPH3/4-like"/>
</dbReference>
<accession>A0A2P5C7G0</accession>
<name>A0A2P5C7G0_PARAD</name>
<evidence type="ECO:0000259" key="8">
    <source>
        <dbReference type="PROSITE" id="PS51074"/>
    </source>
</evidence>
<dbReference type="InterPro" id="IPR007872">
    <property type="entry name" value="DPH_MB_dom"/>
</dbReference>